<protein>
    <submittedName>
        <fullName evidence="2">Uncharacterized protein</fullName>
    </submittedName>
</protein>
<sequence>MSRNPVGLAFTSLLLAVARAPQGSLYGADTINGYKYAEVPSGEHYILNSTKTLQDALPDGSKDPKGRYGNWRGTEDTEDTCSLTWEFHYWTVCSKQPNDATLIQSGVGKRSGKMYFTIRPGAKLPIDAVRDYQGLCARGNR</sequence>
<keyword evidence="3" id="KW-1185">Reference proteome</keyword>
<feature type="signal peptide" evidence="1">
    <location>
        <begin position="1"/>
        <end position="20"/>
    </location>
</feature>
<feature type="chain" id="PRO_5003784564" evidence="1">
    <location>
        <begin position="21"/>
        <end position="141"/>
    </location>
</feature>
<keyword evidence="1" id="KW-0732">Signal</keyword>
<organism evidence="2 3">
    <name type="scientific">Beauveria bassiana (strain ARSEF 2860)</name>
    <name type="common">White muscardine disease fungus</name>
    <name type="synonym">Tritirachium shiotae</name>
    <dbReference type="NCBI Taxonomy" id="655819"/>
    <lineage>
        <taxon>Eukaryota</taxon>
        <taxon>Fungi</taxon>
        <taxon>Dikarya</taxon>
        <taxon>Ascomycota</taxon>
        <taxon>Pezizomycotina</taxon>
        <taxon>Sordariomycetes</taxon>
        <taxon>Hypocreomycetidae</taxon>
        <taxon>Hypocreales</taxon>
        <taxon>Cordycipitaceae</taxon>
        <taxon>Beauveria</taxon>
    </lineage>
</organism>
<evidence type="ECO:0000256" key="1">
    <source>
        <dbReference type="SAM" id="SignalP"/>
    </source>
</evidence>
<dbReference type="STRING" id="655819.J5JK61"/>
<name>J5JK61_BEAB2</name>
<dbReference type="AlphaFoldDB" id="J5JK61"/>
<dbReference type="RefSeq" id="XP_008600609.1">
    <property type="nucleotide sequence ID" value="XM_008602387.1"/>
</dbReference>
<evidence type="ECO:0000313" key="3">
    <source>
        <dbReference type="Proteomes" id="UP000002762"/>
    </source>
</evidence>
<dbReference type="HOGENOM" id="CLU_1824962_0_0_1"/>
<proteinExistence type="predicted"/>
<dbReference type="Proteomes" id="UP000002762">
    <property type="component" value="Unassembled WGS sequence"/>
</dbReference>
<gene>
    <name evidence="2" type="ORF">BBA_07290</name>
</gene>
<dbReference type="GeneID" id="19890302"/>
<accession>J5JK61</accession>
<dbReference type="EMBL" id="JH725173">
    <property type="protein sequence ID" value="EJP63646.1"/>
    <property type="molecule type" value="Genomic_DNA"/>
</dbReference>
<evidence type="ECO:0000313" key="2">
    <source>
        <dbReference type="EMBL" id="EJP63646.1"/>
    </source>
</evidence>
<dbReference type="OrthoDB" id="4490227at2759"/>
<dbReference type="InParanoid" id="J5JK61"/>
<reference evidence="2 3" key="1">
    <citation type="journal article" date="2012" name="Sci. Rep.">
        <title>Genomic perspectives on the evolution of fungal entomopathogenicity in Beauveria bassiana.</title>
        <authorList>
            <person name="Xiao G."/>
            <person name="Ying S.H."/>
            <person name="Zheng P."/>
            <person name="Wang Z.L."/>
            <person name="Zhang S."/>
            <person name="Xie X.Q."/>
            <person name="Shang Y."/>
            <person name="St Leger R.J."/>
            <person name="Zhao G.P."/>
            <person name="Wang C."/>
            <person name="Feng M.G."/>
        </authorList>
    </citation>
    <scope>NUCLEOTIDE SEQUENCE [LARGE SCALE GENOMIC DNA]</scope>
    <source>
        <strain evidence="2 3">ARSEF 2860</strain>
    </source>
</reference>